<dbReference type="GO" id="GO:0042597">
    <property type="term" value="C:periplasmic space"/>
    <property type="evidence" value="ECO:0007669"/>
    <property type="project" value="UniProtKB-ARBA"/>
</dbReference>
<dbReference type="Gene3D" id="3.40.190.10">
    <property type="entry name" value="Periplasmic binding protein-like II"/>
    <property type="match status" value="1"/>
</dbReference>
<dbReference type="AlphaFoldDB" id="A0A2T2X591"/>
<evidence type="ECO:0000256" key="3">
    <source>
        <dbReference type="ARBA" id="ARBA00022729"/>
    </source>
</evidence>
<dbReference type="SUPFAM" id="SSF53850">
    <property type="entry name" value="Periplasmic binding protein-like II"/>
    <property type="match status" value="1"/>
</dbReference>
<dbReference type="Gene3D" id="3.10.105.10">
    <property type="entry name" value="Dipeptide-binding Protein, Domain 3"/>
    <property type="match status" value="1"/>
</dbReference>
<evidence type="ECO:0000256" key="1">
    <source>
        <dbReference type="ARBA" id="ARBA00005695"/>
    </source>
</evidence>
<feature type="domain" description="Solute-binding protein family 5" evidence="4">
    <location>
        <begin position="100"/>
        <end position="459"/>
    </location>
</feature>
<comment type="caution">
    <text evidence="5">The sequence shown here is derived from an EMBL/GenBank/DDBJ whole genome shotgun (WGS) entry which is preliminary data.</text>
</comment>
<dbReference type="InterPro" id="IPR030678">
    <property type="entry name" value="Peptide/Ni-bd"/>
</dbReference>
<dbReference type="PIRSF" id="PIRSF002741">
    <property type="entry name" value="MppA"/>
    <property type="match status" value="1"/>
</dbReference>
<dbReference type="PANTHER" id="PTHR30290">
    <property type="entry name" value="PERIPLASMIC BINDING COMPONENT OF ABC TRANSPORTER"/>
    <property type="match status" value="1"/>
</dbReference>
<dbReference type="GO" id="GO:0015833">
    <property type="term" value="P:peptide transport"/>
    <property type="evidence" value="ECO:0007669"/>
    <property type="project" value="TreeGrafter"/>
</dbReference>
<reference evidence="5 6" key="1">
    <citation type="journal article" date="2014" name="BMC Genomics">
        <title>Comparison of environmental and isolate Sulfobacillus genomes reveals diverse carbon, sulfur, nitrogen, and hydrogen metabolisms.</title>
        <authorList>
            <person name="Justice N.B."/>
            <person name="Norman A."/>
            <person name="Brown C.T."/>
            <person name="Singh A."/>
            <person name="Thomas B.C."/>
            <person name="Banfield J.F."/>
        </authorList>
    </citation>
    <scope>NUCLEOTIDE SEQUENCE [LARGE SCALE GENOMIC DNA]</scope>
    <source>
        <strain evidence="5">AMDSBA1</strain>
    </source>
</reference>
<name>A0A2T2X591_9FIRM</name>
<dbReference type="InterPro" id="IPR039424">
    <property type="entry name" value="SBP_5"/>
</dbReference>
<dbReference type="GO" id="GO:1904680">
    <property type="term" value="F:peptide transmembrane transporter activity"/>
    <property type="evidence" value="ECO:0007669"/>
    <property type="project" value="TreeGrafter"/>
</dbReference>
<dbReference type="CDD" id="cd08509">
    <property type="entry name" value="PBP2_TmCBP_oligosaccharides_like"/>
    <property type="match status" value="1"/>
</dbReference>
<dbReference type="PANTHER" id="PTHR30290:SF9">
    <property type="entry name" value="OLIGOPEPTIDE-BINDING PROTEIN APPA"/>
    <property type="match status" value="1"/>
</dbReference>
<evidence type="ECO:0000313" key="5">
    <source>
        <dbReference type="EMBL" id="PSR29618.1"/>
    </source>
</evidence>
<proteinExistence type="inferred from homology"/>
<dbReference type="GO" id="GO:0043190">
    <property type="term" value="C:ATP-binding cassette (ABC) transporter complex"/>
    <property type="evidence" value="ECO:0007669"/>
    <property type="project" value="InterPro"/>
</dbReference>
<evidence type="ECO:0000256" key="2">
    <source>
        <dbReference type="ARBA" id="ARBA00022448"/>
    </source>
</evidence>
<gene>
    <name evidence="5" type="ORF">C7B43_08140</name>
</gene>
<evidence type="ECO:0000313" key="6">
    <source>
        <dbReference type="Proteomes" id="UP000242699"/>
    </source>
</evidence>
<dbReference type="Pfam" id="PF00496">
    <property type="entry name" value="SBP_bac_5"/>
    <property type="match status" value="1"/>
</dbReference>
<dbReference type="Gene3D" id="3.90.76.10">
    <property type="entry name" value="Dipeptide-binding Protein, Domain 1"/>
    <property type="match status" value="1"/>
</dbReference>
<keyword evidence="2" id="KW-0813">Transport</keyword>
<protein>
    <recommendedName>
        <fullName evidence="4">Solute-binding protein family 5 domain-containing protein</fullName>
    </recommendedName>
</protein>
<dbReference type="Proteomes" id="UP000242699">
    <property type="component" value="Unassembled WGS sequence"/>
</dbReference>
<organism evidence="5 6">
    <name type="scientific">Sulfobacillus benefaciens</name>
    <dbReference type="NCBI Taxonomy" id="453960"/>
    <lineage>
        <taxon>Bacteria</taxon>
        <taxon>Bacillati</taxon>
        <taxon>Bacillota</taxon>
        <taxon>Clostridia</taxon>
        <taxon>Eubacteriales</taxon>
        <taxon>Clostridiales Family XVII. Incertae Sedis</taxon>
        <taxon>Sulfobacillus</taxon>
    </lineage>
</organism>
<keyword evidence="3" id="KW-0732">Signal</keyword>
<dbReference type="EMBL" id="PXYT01000015">
    <property type="protein sequence ID" value="PSR29618.1"/>
    <property type="molecule type" value="Genomic_DNA"/>
</dbReference>
<evidence type="ECO:0000259" key="4">
    <source>
        <dbReference type="Pfam" id="PF00496"/>
    </source>
</evidence>
<sequence>MFCIISGIFLKGRRLVVVKLTKMAIGIGSAALVAAGLAGCGSSSPSQQASGTAAPLIIAGDFANPTMTENFNPLSINHLYGTNFIYEPLYVVNLMNGHQTPWLATSYKWANATTLQFTIRSGVKWNNGRPFSAKDVVYTFNLIRKYPALDTNGVWNSLASVTSSGNVVTFRFSHVNIPEWYYIATTPIVSEYQFSRVPNPVTFTDPHPVGTGPFMVSSFTGEQYDLKDNPYYWQKDKIKVPEMEFRGVTGNTSVDEWLVSDQVDWAQSFIPNMQKLFIDKNPATNHSFQPPSSPWTLFMNLTKWPFNQLDFRKALAYDINRKEIVSKAEYNMMTPDHQSLLPPTMNNWLNPQLFKRYDYHYDPAKAAKELAKMGLKRNSHGQLLAPNGQPITLTLEVPAGWTDIIQDGKIMVDSFKKLGITVDEITPSPTTVTDNVQTGSYEMALQAAIGVPEPYFVYYEELDGAQTAPIGHVAPSNYERWNNPTTNKLLSEFARTTNPQLQKKIMYQLQKIVLTQVPVIPYDYGVFWFQNTTTHYTGWPTAKNPYAPGQVYAYPDNLLVVTHLRPVK</sequence>
<accession>A0A2T2X591</accession>
<comment type="similarity">
    <text evidence="1">Belongs to the bacterial solute-binding protein 5 family.</text>
</comment>
<dbReference type="InterPro" id="IPR000914">
    <property type="entry name" value="SBP_5_dom"/>
</dbReference>